<feature type="domain" description="Halobacterial output" evidence="1">
    <location>
        <begin position="21"/>
        <end position="88"/>
    </location>
</feature>
<evidence type="ECO:0000313" key="3">
    <source>
        <dbReference type="Proteomes" id="UP000199062"/>
    </source>
</evidence>
<dbReference type="Proteomes" id="UP000199062">
    <property type="component" value="Unassembled WGS sequence"/>
</dbReference>
<accession>A0A1I6KZ90</accession>
<dbReference type="Pfam" id="PF18545">
    <property type="entry name" value="HalOD1"/>
    <property type="match status" value="1"/>
</dbReference>
<gene>
    <name evidence="2" type="ORF">SAMN05216559_1638</name>
</gene>
<evidence type="ECO:0000259" key="1">
    <source>
        <dbReference type="Pfam" id="PF18545"/>
    </source>
</evidence>
<reference evidence="2 3" key="1">
    <citation type="submission" date="2016-10" db="EMBL/GenBank/DDBJ databases">
        <authorList>
            <person name="de Groot N.N."/>
        </authorList>
    </citation>
    <scope>NUCLEOTIDE SEQUENCE [LARGE SCALE GENOMIC DNA]</scope>
    <source>
        <strain evidence="2 3">CGMCC 1.10457</strain>
    </source>
</reference>
<organism evidence="2 3">
    <name type="scientific">Halomicrobium zhouii</name>
    <dbReference type="NCBI Taxonomy" id="767519"/>
    <lineage>
        <taxon>Archaea</taxon>
        <taxon>Methanobacteriati</taxon>
        <taxon>Methanobacteriota</taxon>
        <taxon>Stenosarchaea group</taxon>
        <taxon>Halobacteria</taxon>
        <taxon>Halobacteriales</taxon>
        <taxon>Haloarculaceae</taxon>
        <taxon>Halomicrobium</taxon>
    </lineage>
</organism>
<protein>
    <recommendedName>
        <fullName evidence="1">Halobacterial output domain-containing protein</fullName>
    </recommendedName>
</protein>
<proteinExistence type="predicted"/>
<dbReference type="AlphaFoldDB" id="A0A1I6KZ90"/>
<name>A0A1I6KZ90_9EURY</name>
<dbReference type="InterPro" id="IPR040624">
    <property type="entry name" value="HalOD1"/>
</dbReference>
<evidence type="ECO:0000313" key="2">
    <source>
        <dbReference type="EMBL" id="SFR96546.1"/>
    </source>
</evidence>
<sequence>MDNSHTDRGIDVVIDASASDDDEFGTLVLTTIADELGTDPASLPPLRDSIDPDVLNSFFQAGGESAKALSFEYLCYDVVVTDDGVIELRTRA</sequence>
<dbReference type="EMBL" id="FOZK01000002">
    <property type="protein sequence ID" value="SFR96546.1"/>
    <property type="molecule type" value="Genomic_DNA"/>
</dbReference>
<keyword evidence="3" id="KW-1185">Reference proteome</keyword>